<proteinExistence type="predicted"/>
<reference evidence="2 3" key="1">
    <citation type="submission" date="2018-06" db="EMBL/GenBank/DDBJ databases">
        <authorList>
            <consortium name="Pathogen Informatics"/>
            <person name="Doyle S."/>
        </authorList>
    </citation>
    <scope>NUCLEOTIDE SEQUENCE [LARGE SCALE GENOMIC DNA]</scope>
    <source>
        <strain evidence="2 3">NCTC10821</strain>
    </source>
</reference>
<dbReference type="Proteomes" id="UP000254978">
    <property type="component" value="Unassembled WGS sequence"/>
</dbReference>
<keyword evidence="1" id="KW-0472">Membrane</keyword>
<evidence type="ECO:0000313" key="2">
    <source>
        <dbReference type="EMBL" id="STZ59957.1"/>
    </source>
</evidence>
<evidence type="ECO:0000313" key="3">
    <source>
        <dbReference type="Proteomes" id="UP000254978"/>
    </source>
</evidence>
<keyword evidence="1" id="KW-0812">Transmembrane</keyword>
<accession>A0A378TII3</accession>
<dbReference type="AlphaFoldDB" id="A0A378TII3"/>
<organism evidence="2 3">
    <name type="scientific">Mycolicibacterium tokaiense</name>
    <dbReference type="NCBI Taxonomy" id="39695"/>
    <lineage>
        <taxon>Bacteria</taxon>
        <taxon>Bacillati</taxon>
        <taxon>Actinomycetota</taxon>
        <taxon>Actinomycetes</taxon>
        <taxon>Mycobacteriales</taxon>
        <taxon>Mycobacteriaceae</taxon>
        <taxon>Mycolicibacterium</taxon>
    </lineage>
</organism>
<evidence type="ECO:0000256" key="1">
    <source>
        <dbReference type="SAM" id="Phobius"/>
    </source>
</evidence>
<protein>
    <recommendedName>
        <fullName evidence="4">Transmembrane protein</fullName>
    </recommendedName>
</protein>
<keyword evidence="1" id="KW-1133">Transmembrane helix</keyword>
<dbReference type="RefSeq" id="WP_237023296.1">
    <property type="nucleotide sequence ID" value="NZ_UGQT01000001.1"/>
</dbReference>
<feature type="transmembrane region" description="Helical" evidence="1">
    <location>
        <begin position="37"/>
        <end position="60"/>
    </location>
</feature>
<dbReference type="EMBL" id="UGQT01000001">
    <property type="protein sequence ID" value="STZ59957.1"/>
    <property type="molecule type" value="Genomic_DNA"/>
</dbReference>
<name>A0A378TII3_9MYCO</name>
<evidence type="ECO:0008006" key="4">
    <source>
        <dbReference type="Google" id="ProtNLM"/>
    </source>
</evidence>
<sequence>MSSVTDSGTTKTRARAAALARTAVRTERRVVRVQRRIWLAQLLLWPAAIGTAVVAVVWVVRSVRRVRPAPVPAQADVPLP</sequence>
<gene>
    <name evidence="2" type="ORF">NCTC10821_03495</name>
</gene>
<keyword evidence="3" id="KW-1185">Reference proteome</keyword>